<gene>
    <name evidence="1" type="ORF">BTO30_16190</name>
</gene>
<proteinExistence type="predicted"/>
<evidence type="ECO:0000313" key="2">
    <source>
        <dbReference type="Proteomes" id="UP000185568"/>
    </source>
</evidence>
<dbReference type="Proteomes" id="UP000185568">
    <property type="component" value="Unassembled WGS sequence"/>
</dbReference>
<organism evidence="1 2">
    <name type="scientific">Domibacillus antri</name>
    <dbReference type="NCBI Taxonomy" id="1714264"/>
    <lineage>
        <taxon>Bacteria</taxon>
        <taxon>Bacillati</taxon>
        <taxon>Bacillota</taxon>
        <taxon>Bacilli</taxon>
        <taxon>Bacillales</taxon>
        <taxon>Bacillaceae</taxon>
        <taxon>Domibacillus</taxon>
    </lineage>
</organism>
<sequence length="245" mass="28274">MYTVETILNRINGRGYRIKASYVKKMLEEIIKEGGKLKKELSKFANIDFTNNREVIGFINKTLLGREAIKGKTVTNTALEELFTETNNSFFQTLMQYRKSSDRFTKVCSFIKNVIDPDFNKADKDNVKVFLEKEKFGDIRIGPTAKLNAGGGISLSNPSLPFSVDDIKNMIVEYNVAIPCKSMEDVLYILNKYGDLLFGEDFLVIGATFYANMIISEWDWIPFPMPKEEDLKHMKDFRREFELDY</sequence>
<accession>A0A1Q8Q1M6</accession>
<dbReference type="OrthoDB" id="2964900at2"/>
<name>A0A1Q8Q1M6_9BACI</name>
<protein>
    <submittedName>
        <fullName evidence="1">Uncharacterized protein</fullName>
    </submittedName>
</protein>
<comment type="caution">
    <text evidence="1">The sequence shown here is derived from an EMBL/GenBank/DDBJ whole genome shotgun (WGS) entry which is preliminary data.</text>
</comment>
<keyword evidence="2" id="KW-1185">Reference proteome</keyword>
<reference evidence="1 2" key="1">
    <citation type="submission" date="2016-12" db="EMBL/GenBank/DDBJ databases">
        <title>Domibacillus antri genome sequencing.</title>
        <authorList>
            <person name="Verma A."/>
            <person name="Krishnamurthi S."/>
        </authorList>
    </citation>
    <scope>NUCLEOTIDE SEQUENCE [LARGE SCALE GENOMIC DNA]</scope>
    <source>
        <strain evidence="1 2">XD80</strain>
    </source>
</reference>
<dbReference type="EMBL" id="MSDU01000063">
    <property type="protein sequence ID" value="OLN21218.1"/>
    <property type="molecule type" value="Genomic_DNA"/>
</dbReference>
<evidence type="ECO:0000313" key="1">
    <source>
        <dbReference type="EMBL" id="OLN21218.1"/>
    </source>
</evidence>
<dbReference type="RefSeq" id="WP_075399732.1">
    <property type="nucleotide sequence ID" value="NZ_MSDU01000063.1"/>
</dbReference>
<dbReference type="AlphaFoldDB" id="A0A1Q8Q1M6"/>